<protein>
    <submittedName>
        <fullName evidence="15">Cytochrome b</fullName>
    </submittedName>
</protein>
<comment type="cofactor">
    <cofactor evidence="1">
        <name>heme b</name>
        <dbReference type="ChEBI" id="CHEBI:60344"/>
    </cofactor>
</comment>
<evidence type="ECO:0000256" key="10">
    <source>
        <dbReference type="ARBA" id="ARBA00023004"/>
    </source>
</evidence>
<dbReference type="PANTHER" id="PTHR30529:SF7">
    <property type="entry name" value="CYTOCHROME B561 BACTERIAL_NI-HYDROGENASE DOMAIN-CONTAINING PROTEIN"/>
    <property type="match status" value="1"/>
</dbReference>
<evidence type="ECO:0000256" key="9">
    <source>
        <dbReference type="ARBA" id="ARBA00022989"/>
    </source>
</evidence>
<evidence type="ECO:0000256" key="8">
    <source>
        <dbReference type="ARBA" id="ARBA00022982"/>
    </source>
</evidence>
<keyword evidence="10" id="KW-0408">Iron</keyword>
<dbReference type="RefSeq" id="WP_252916691.1">
    <property type="nucleotide sequence ID" value="NZ_JAAAML010000003.1"/>
</dbReference>
<dbReference type="Proteomes" id="UP001320715">
    <property type="component" value="Unassembled WGS sequence"/>
</dbReference>
<keyword evidence="4" id="KW-1003">Cell membrane</keyword>
<evidence type="ECO:0000256" key="4">
    <source>
        <dbReference type="ARBA" id="ARBA00022475"/>
    </source>
</evidence>
<evidence type="ECO:0000256" key="3">
    <source>
        <dbReference type="ARBA" id="ARBA00022448"/>
    </source>
</evidence>
<evidence type="ECO:0000313" key="16">
    <source>
        <dbReference type="Proteomes" id="UP001320715"/>
    </source>
</evidence>
<evidence type="ECO:0000313" key="15">
    <source>
        <dbReference type="EMBL" id="MCO6409928.1"/>
    </source>
</evidence>
<evidence type="ECO:0000256" key="12">
    <source>
        <dbReference type="ARBA" id="ARBA00037975"/>
    </source>
</evidence>
<dbReference type="Pfam" id="PF01292">
    <property type="entry name" value="Ni_hydr_CYTB"/>
    <property type="match status" value="1"/>
</dbReference>
<accession>A0ABT1CVG5</accession>
<comment type="subcellular location">
    <subcellularLocation>
        <location evidence="2">Cell membrane</location>
        <topology evidence="2">Multi-pass membrane protein</topology>
    </subcellularLocation>
</comment>
<dbReference type="InterPro" id="IPR011577">
    <property type="entry name" value="Cyt_b561_bac/Ni-Hgenase"/>
</dbReference>
<keyword evidence="6 13" id="KW-0812">Transmembrane</keyword>
<feature type="transmembrane region" description="Helical" evidence="13">
    <location>
        <begin position="12"/>
        <end position="35"/>
    </location>
</feature>
<reference evidence="15 16" key="1">
    <citation type="submission" date="2020-01" db="EMBL/GenBank/DDBJ databases">
        <title>Genomes of bacteria type strains.</title>
        <authorList>
            <person name="Chen J."/>
            <person name="Zhu S."/>
            <person name="Yang J."/>
        </authorList>
    </citation>
    <scope>NUCLEOTIDE SEQUENCE [LARGE SCALE GENOMIC DNA]</scope>
    <source>
        <strain evidence="15 16">DSM 16655</strain>
    </source>
</reference>
<keyword evidence="16" id="KW-1185">Reference proteome</keyword>
<dbReference type="PANTHER" id="PTHR30529">
    <property type="entry name" value="CYTOCHROME B561"/>
    <property type="match status" value="1"/>
</dbReference>
<keyword evidence="11 13" id="KW-0472">Membrane</keyword>
<evidence type="ECO:0000256" key="5">
    <source>
        <dbReference type="ARBA" id="ARBA00022617"/>
    </source>
</evidence>
<keyword evidence="9 13" id="KW-1133">Transmembrane helix</keyword>
<evidence type="ECO:0000256" key="2">
    <source>
        <dbReference type="ARBA" id="ARBA00004651"/>
    </source>
</evidence>
<keyword evidence="5" id="KW-0349">Heme</keyword>
<evidence type="ECO:0000256" key="11">
    <source>
        <dbReference type="ARBA" id="ARBA00023136"/>
    </source>
</evidence>
<dbReference type="InterPro" id="IPR016174">
    <property type="entry name" value="Di-haem_cyt_TM"/>
</dbReference>
<keyword evidence="8" id="KW-0249">Electron transport</keyword>
<dbReference type="EMBL" id="JAAAML010000003">
    <property type="protein sequence ID" value="MCO6409928.1"/>
    <property type="molecule type" value="Genomic_DNA"/>
</dbReference>
<proteinExistence type="inferred from homology"/>
<keyword evidence="3" id="KW-0813">Transport</keyword>
<comment type="caution">
    <text evidence="15">The sequence shown here is derived from an EMBL/GenBank/DDBJ whole genome shotgun (WGS) entry which is preliminary data.</text>
</comment>
<feature type="transmembrane region" description="Helical" evidence="13">
    <location>
        <begin position="47"/>
        <end position="68"/>
    </location>
</feature>
<evidence type="ECO:0000256" key="1">
    <source>
        <dbReference type="ARBA" id="ARBA00001970"/>
    </source>
</evidence>
<evidence type="ECO:0000256" key="6">
    <source>
        <dbReference type="ARBA" id="ARBA00022692"/>
    </source>
</evidence>
<sequence length="179" mass="19091">MTTKSTPNTYGSVAVSIHWITALLIIGLLVSGTLAEESTDPATKARILSAHAPMGIAVLLLTLGRLVWWWRFDSRPAPLGGDPAWQEKTAKLVHGLLYAVILAMAASGFGLFVLSGAGDIIFGGAPGALPDFNTFAPRLPHGIGAKILLGLFVLHAGAALFHHFIKRDATLRRMWFGRG</sequence>
<gene>
    <name evidence="15" type="ORF">GTW23_17225</name>
</gene>
<dbReference type="SUPFAM" id="SSF81342">
    <property type="entry name" value="Transmembrane di-heme cytochromes"/>
    <property type="match status" value="1"/>
</dbReference>
<comment type="similarity">
    <text evidence="12">Belongs to the cytochrome b561 family.</text>
</comment>
<evidence type="ECO:0000259" key="14">
    <source>
        <dbReference type="Pfam" id="PF01292"/>
    </source>
</evidence>
<feature type="domain" description="Cytochrome b561 bacterial/Ni-hydrogenase" evidence="14">
    <location>
        <begin position="10"/>
        <end position="177"/>
    </location>
</feature>
<organism evidence="15 16">
    <name type="scientific">Hoeflea alexandrii</name>
    <dbReference type="NCBI Taxonomy" id="288436"/>
    <lineage>
        <taxon>Bacteria</taxon>
        <taxon>Pseudomonadati</taxon>
        <taxon>Pseudomonadota</taxon>
        <taxon>Alphaproteobacteria</taxon>
        <taxon>Hyphomicrobiales</taxon>
        <taxon>Rhizobiaceae</taxon>
        <taxon>Hoeflea</taxon>
    </lineage>
</organism>
<feature type="transmembrane region" description="Helical" evidence="13">
    <location>
        <begin position="143"/>
        <end position="165"/>
    </location>
</feature>
<evidence type="ECO:0000256" key="13">
    <source>
        <dbReference type="SAM" id="Phobius"/>
    </source>
</evidence>
<feature type="transmembrane region" description="Helical" evidence="13">
    <location>
        <begin position="96"/>
        <end position="123"/>
    </location>
</feature>
<evidence type="ECO:0000256" key="7">
    <source>
        <dbReference type="ARBA" id="ARBA00022723"/>
    </source>
</evidence>
<dbReference type="InterPro" id="IPR052168">
    <property type="entry name" value="Cytochrome_b561_oxidase"/>
</dbReference>
<keyword evidence="7" id="KW-0479">Metal-binding</keyword>
<name>A0ABT1CVG5_9HYPH</name>